<reference evidence="4 5" key="1">
    <citation type="journal article" date="2019" name="Genome Biol. Evol.">
        <title>The Rhododendron genome and chromosomal organization provide insight into shared whole-genome duplications across the heath family (Ericaceae).</title>
        <authorList>
            <person name="Soza V.L."/>
            <person name="Lindsley D."/>
            <person name="Waalkes A."/>
            <person name="Ramage E."/>
            <person name="Patwardhan R.P."/>
            <person name="Burton J.N."/>
            <person name="Adey A."/>
            <person name="Kumar A."/>
            <person name="Qiu R."/>
            <person name="Shendure J."/>
            <person name="Hall B."/>
        </authorList>
    </citation>
    <scope>NUCLEOTIDE SEQUENCE [LARGE SCALE GENOMIC DNA]</scope>
    <source>
        <strain evidence="4">RSF 1966-606</strain>
    </source>
</reference>
<organism evidence="4 5">
    <name type="scientific">Rhododendron williamsianum</name>
    <dbReference type="NCBI Taxonomy" id="262921"/>
    <lineage>
        <taxon>Eukaryota</taxon>
        <taxon>Viridiplantae</taxon>
        <taxon>Streptophyta</taxon>
        <taxon>Embryophyta</taxon>
        <taxon>Tracheophyta</taxon>
        <taxon>Spermatophyta</taxon>
        <taxon>Magnoliopsida</taxon>
        <taxon>eudicotyledons</taxon>
        <taxon>Gunneridae</taxon>
        <taxon>Pentapetalae</taxon>
        <taxon>asterids</taxon>
        <taxon>Ericales</taxon>
        <taxon>Ericaceae</taxon>
        <taxon>Ericoideae</taxon>
        <taxon>Rhodoreae</taxon>
        <taxon>Rhododendron</taxon>
    </lineage>
</organism>
<dbReference type="GO" id="GO:0005880">
    <property type="term" value="C:nuclear microtubule"/>
    <property type="evidence" value="ECO:0007669"/>
    <property type="project" value="TreeGrafter"/>
</dbReference>
<evidence type="ECO:0000256" key="3">
    <source>
        <dbReference type="SAM" id="Phobius"/>
    </source>
</evidence>
<evidence type="ECO:0008006" key="6">
    <source>
        <dbReference type="Google" id="ProtNLM"/>
    </source>
</evidence>
<name>A0A6A4LKC1_9ERIC</name>
<feature type="region of interest" description="Disordered" evidence="2">
    <location>
        <begin position="178"/>
        <end position="205"/>
    </location>
</feature>
<dbReference type="GO" id="GO:0051225">
    <property type="term" value="P:spindle assembly"/>
    <property type="evidence" value="ECO:0007669"/>
    <property type="project" value="TreeGrafter"/>
</dbReference>
<feature type="non-terminal residue" evidence="4">
    <location>
        <position position="668"/>
    </location>
</feature>
<dbReference type="PANTHER" id="PTHR31807">
    <property type="entry name" value="AUGMIN FAMILY MEMBER"/>
    <property type="match status" value="1"/>
</dbReference>
<feature type="compositionally biased region" description="Basic and acidic residues" evidence="2">
    <location>
        <begin position="153"/>
        <end position="164"/>
    </location>
</feature>
<dbReference type="AlphaFoldDB" id="A0A6A4LKC1"/>
<keyword evidence="3" id="KW-0472">Membrane</keyword>
<dbReference type="PANTHER" id="PTHR31807:SF52">
    <property type="entry name" value="QWRF FAMILY PROTEIN"/>
    <property type="match status" value="1"/>
</dbReference>
<feature type="compositionally biased region" description="Polar residues" evidence="2">
    <location>
        <begin position="97"/>
        <end position="107"/>
    </location>
</feature>
<feature type="transmembrane region" description="Helical" evidence="3">
    <location>
        <begin position="576"/>
        <end position="594"/>
    </location>
</feature>
<dbReference type="Pfam" id="PF04484">
    <property type="entry name" value="QWRF"/>
    <property type="match status" value="1"/>
</dbReference>
<protein>
    <recommendedName>
        <fullName evidence="6">QWRF motif-containing protein</fullName>
    </recommendedName>
</protein>
<keyword evidence="5" id="KW-1185">Reference proteome</keyword>
<dbReference type="EMBL" id="QEFC01001235">
    <property type="protein sequence ID" value="KAE9458780.1"/>
    <property type="molecule type" value="Genomic_DNA"/>
</dbReference>
<dbReference type="InterPro" id="IPR007573">
    <property type="entry name" value="QWRF"/>
</dbReference>
<feature type="compositionally biased region" description="Low complexity" evidence="2">
    <location>
        <begin position="78"/>
        <end position="96"/>
    </location>
</feature>
<feature type="compositionally biased region" description="Low complexity" evidence="2">
    <location>
        <begin position="1"/>
        <end position="30"/>
    </location>
</feature>
<dbReference type="GO" id="GO:0008017">
    <property type="term" value="F:microtubule binding"/>
    <property type="evidence" value="ECO:0007669"/>
    <property type="project" value="TreeGrafter"/>
</dbReference>
<accession>A0A6A4LKC1</accession>
<keyword evidence="3" id="KW-1133">Transmembrane helix</keyword>
<feature type="region of interest" description="Disordered" evidence="2">
    <location>
        <begin position="1"/>
        <end position="164"/>
    </location>
</feature>
<sequence>MSSTSSSGSTTTTTSGNSSTTSSSSTNSSSYCSPSFSLKRHPSPSAAKTTPSTPAPGNPAAAIKRSLSVDRRRPSTPSNSAAANLLVSSKRSLSVSFQGGDTFSRPISRTKPAPEISPPAPATNGSSSLRRGTPERPVRDKTESTNTSGMRRGTPERRRATPVRDKAENFIPIDQHRWPGRSREANSSVMTRSLDCGGGDDRRRLGGSESVVRALGQSMTVDQSKTSLDRRLNVEPTSNVEFDANSVITRSLDCTAGARRKLGGSEIGGGSVSGTESVVSDVESVSSICSRVVQERGSVAQARGGPRGIIVPARFWQETTNRVRRMQEPKSPVLGNNGVKTIALTPKLNALNKSFGDGSILSPRGMLNSRSLSSPIRGAVRPASPNKPPSRGMVSPSRVRNGMTPISLSNDLSRTPSILSFAAETRRGKVGENRVVDAHSLRLLHNRHLQWRFINARADAAMLAQKVTAEKSLYNAWVTTAKLWHSVKTKRTELQTLQSNLKLHSILKGQMLYLDDWDLMDRDHSSSLSGATEALEASTVRLPVGGGARADIQNVKDAICSAVDVMQGMASSICSLLTKVVLLSLFVIFLVLLVENLDLAIIQLSLFPYIVEFDVDQVNSVASELANVTAMERALLGQCKDLLSTLTAMQPENTYTATEERALKPNNR</sequence>
<gene>
    <name evidence="4" type="ORF">C3L33_09317</name>
</gene>
<evidence type="ECO:0000313" key="5">
    <source>
        <dbReference type="Proteomes" id="UP000428333"/>
    </source>
</evidence>
<feature type="compositionally biased region" description="Basic and acidic residues" evidence="2">
    <location>
        <begin position="132"/>
        <end position="143"/>
    </location>
</feature>
<dbReference type="Proteomes" id="UP000428333">
    <property type="component" value="Linkage Group LG05"/>
</dbReference>
<evidence type="ECO:0000313" key="4">
    <source>
        <dbReference type="EMBL" id="KAE9458780.1"/>
    </source>
</evidence>
<evidence type="ECO:0000256" key="1">
    <source>
        <dbReference type="ARBA" id="ARBA00010016"/>
    </source>
</evidence>
<comment type="caution">
    <text evidence="4">The sequence shown here is derived from an EMBL/GenBank/DDBJ whole genome shotgun (WGS) entry which is preliminary data.</text>
</comment>
<feature type="region of interest" description="Disordered" evidence="2">
    <location>
        <begin position="375"/>
        <end position="399"/>
    </location>
</feature>
<keyword evidence="3" id="KW-0812">Transmembrane</keyword>
<dbReference type="OrthoDB" id="1924320at2759"/>
<dbReference type="GO" id="GO:0005737">
    <property type="term" value="C:cytoplasm"/>
    <property type="evidence" value="ECO:0007669"/>
    <property type="project" value="TreeGrafter"/>
</dbReference>
<comment type="similarity">
    <text evidence="1">Belongs to the QWRF family.</text>
</comment>
<proteinExistence type="inferred from homology"/>
<feature type="non-terminal residue" evidence="4">
    <location>
        <position position="1"/>
    </location>
</feature>
<evidence type="ECO:0000256" key="2">
    <source>
        <dbReference type="SAM" id="MobiDB-lite"/>
    </source>
</evidence>